<comment type="caution">
    <text evidence="2">The sequence shown here is derived from an EMBL/GenBank/DDBJ whole genome shotgun (WGS) entry which is preliminary data.</text>
</comment>
<organism evidence="2 3">
    <name type="scientific">Rhizobium mongolense</name>
    <dbReference type="NCBI Taxonomy" id="57676"/>
    <lineage>
        <taxon>Bacteria</taxon>
        <taxon>Pseudomonadati</taxon>
        <taxon>Pseudomonadota</taxon>
        <taxon>Alphaproteobacteria</taxon>
        <taxon>Hyphomicrobiales</taxon>
        <taxon>Rhizobiaceae</taxon>
        <taxon>Rhizobium/Agrobacterium group</taxon>
        <taxon>Rhizobium</taxon>
    </lineage>
</organism>
<evidence type="ECO:0000313" key="3">
    <source>
        <dbReference type="Proteomes" id="UP000533641"/>
    </source>
</evidence>
<accession>A0A7W6WE19</accession>
<dbReference type="AlphaFoldDB" id="A0A7W6WE19"/>
<sequence length="571" mass="63962">MGIRFQDVVDGSDKAIEVLAEFGRIAPERLRRSSVREVEGAVNVAGEVFVRKNYARTRLRFCPECFREDDRSADRMPETRRYIRRTWPLRFLRTCPRHSCRIADLGVPPLSSPRFHDFMEAQDAMYDELDDAMSNTSSRSPSKFEAFLLQRLEAVRNDGQLLDAMPLDLAAFVCELAGISALFGPQTSERSLDEDQLWAAGQRGYEYLSGGVSGLHSFLDVMHGRRTAVRCDVGGQKIYGRFYTVLKDHDDPALLRFKREIHEYAVRVLPLSGDADVFGRPETTRYLSEKQLRDEFGMRPGHMRKMAVAAGLLDPSEIAAGAMPREVASSIAASLSDAVLPALAAELIGVHYTVFKALRRAGFFSPLLSSGNGVAAHERFSRAALLEFVGEIERTANRRSLDGLEPITVTCRKTSAKFSEIVTLLRQQRLKAVGWKPSSPGLAAVMIDPTEVGKALAPRDDGHLLVEELKEKLLTSNETMSALLKGEHLKSSVERHPQRRRAQRVISREDAETFIRTYVSFINAEREYGVSRRNLRTALKQSGLEPAFPVDEIGVSFYVREKLEAALKNVQ</sequence>
<dbReference type="InterPro" id="IPR009492">
    <property type="entry name" value="TniQ"/>
</dbReference>
<dbReference type="Proteomes" id="UP000533641">
    <property type="component" value="Unassembled WGS sequence"/>
</dbReference>
<proteinExistence type="predicted"/>
<dbReference type="Pfam" id="PF06527">
    <property type="entry name" value="TniQ"/>
    <property type="match status" value="1"/>
</dbReference>
<feature type="domain" description="TniQ" evidence="1">
    <location>
        <begin position="20"/>
        <end position="101"/>
    </location>
</feature>
<name>A0A7W6WE19_9HYPH</name>
<reference evidence="2 3" key="1">
    <citation type="submission" date="2020-08" db="EMBL/GenBank/DDBJ databases">
        <title>Genomic Encyclopedia of Type Strains, Phase IV (KMG-V): Genome sequencing to study the core and pangenomes of soil and plant-associated prokaryotes.</title>
        <authorList>
            <person name="Whitman W."/>
        </authorList>
    </citation>
    <scope>NUCLEOTIDE SEQUENCE [LARGE SCALE GENOMIC DNA]</scope>
    <source>
        <strain evidence="2 3">SEMIA 402</strain>
    </source>
</reference>
<protein>
    <recommendedName>
        <fullName evidence="1">TniQ domain-containing protein</fullName>
    </recommendedName>
</protein>
<evidence type="ECO:0000259" key="1">
    <source>
        <dbReference type="Pfam" id="PF06527"/>
    </source>
</evidence>
<dbReference type="EMBL" id="JACIGM010000003">
    <property type="protein sequence ID" value="MBB4274088.1"/>
    <property type="molecule type" value="Genomic_DNA"/>
</dbReference>
<evidence type="ECO:0000313" key="2">
    <source>
        <dbReference type="EMBL" id="MBB4274088.1"/>
    </source>
</evidence>
<gene>
    <name evidence="2" type="ORF">GGE12_001843</name>
</gene>